<feature type="transmembrane region" description="Helical" evidence="8">
    <location>
        <begin position="37"/>
        <end position="61"/>
    </location>
</feature>
<keyword evidence="10" id="KW-1185">Reference proteome</keyword>
<proteinExistence type="inferred from homology"/>
<evidence type="ECO:0000256" key="1">
    <source>
        <dbReference type="ARBA" id="ARBA00004651"/>
    </source>
</evidence>
<dbReference type="Gene3D" id="1.20.1070.10">
    <property type="entry name" value="Rhodopsin 7-helix transmembrane proteins"/>
    <property type="match status" value="1"/>
</dbReference>
<keyword evidence="6" id="KW-0807">Transducer</keyword>
<evidence type="ECO:0000256" key="4">
    <source>
        <dbReference type="ARBA" id="ARBA00022989"/>
    </source>
</evidence>
<dbReference type="PRINTS" id="PR00237">
    <property type="entry name" value="GPCRRHODOPSN"/>
</dbReference>
<dbReference type="FunCoup" id="A0A6P8J7E2">
    <property type="interactions" value="552"/>
</dbReference>
<name>A0A6P8J7E2_ACTTE</name>
<dbReference type="GeneID" id="116307061"/>
<dbReference type="PROSITE" id="PS00237">
    <property type="entry name" value="G_PROTEIN_RECEP_F1_1"/>
    <property type="match status" value="1"/>
</dbReference>
<feature type="transmembrane region" description="Helical" evidence="8">
    <location>
        <begin position="73"/>
        <end position="96"/>
    </location>
</feature>
<dbReference type="SMART" id="SM01381">
    <property type="entry name" value="7TM_GPCR_Srsx"/>
    <property type="match status" value="1"/>
</dbReference>
<feature type="compositionally biased region" description="Polar residues" evidence="7">
    <location>
        <begin position="318"/>
        <end position="330"/>
    </location>
</feature>
<dbReference type="PANTHER" id="PTHR22750">
    <property type="entry name" value="G-PROTEIN COUPLED RECEPTOR"/>
    <property type="match status" value="1"/>
</dbReference>
<evidence type="ECO:0000313" key="10">
    <source>
        <dbReference type="Proteomes" id="UP000515163"/>
    </source>
</evidence>
<dbReference type="CDD" id="cd00637">
    <property type="entry name" value="7tm_classA_rhodopsin-like"/>
    <property type="match status" value="1"/>
</dbReference>
<feature type="transmembrane region" description="Helical" evidence="8">
    <location>
        <begin position="116"/>
        <end position="134"/>
    </location>
</feature>
<evidence type="ECO:0000313" key="11">
    <source>
        <dbReference type="RefSeq" id="XP_031573065.1"/>
    </source>
</evidence>
<dbReference type="Pfam" id="PF00001">
    <property type="entry name" value="7tm_1"/>
    <property type="match status" value="1"/>
</dbReference>
<keyword evidence="3 6" id="KW-0812">Transmembrane</keyword>
<dbReference type="SUPFAM" id="SSF81321">
    <property type="entry name" value="Family A G protein-coupled receptor-like"/>
    <property type="match status" value="1"/>
</dbReference>
<feature type="transmembrane region" description="Helical" evidence="8">
    <location>
        <begin position="232"/>
        <end position="252"/>
    </location>
</feature>
<dbReference type="AlphaFoldDB" id="A0A6P8J7E2"/>
<accession>A0A6P8J7E2</accession>
<keyword evidence="6" id="KW-0297">G-protein coupled receptor</keyword>
<dbReference type="InterPro" id="IPR000276">
    <property type="entry name" value="GPCR_Rhodpsn"/>
</dbReference>
<comment type="similarity">
    <text evidence="6">Belongs to the G-protein coupled receptor 1 family.</text>
</comment>
<evidence type="ECO:0000256" key="5">
    <source>
        <dbReference type="ARBA" id="ARBA00023136"/>
    </source>
</evidence>
<sequence length="345" mass="39949">MMSTLTESKNETGIPDCYFLPQPEFFLVEKERHTTNLATAGINLIFVPIAIITNLLIILAVSKNYLLQSPSNVLISCLAFSDLLVGLIVQPCFITFRIMENISLFVPCSFRVVYSESFWVCYGVSFMMLSAISFERYIALRLHLRYKNVVTTRCILRATTIVWAMDIALTAFQWLWMDYKYVRVIQITLFLLCIVVTLFAHFKIFRIMMRHQKQIQAHETKESRSYQKQTKLAINVTYIVGFYLLCNMPVLIVQLCQYAMEVELASLNVYSWVETIAFYNSSLNPLVCCWRNRDIRRGIIRMIRRMDCKQDTRKRSKSSAYSIPNGSVNSRGDEPRNAAGTEENT</sequence>
<dbReference type="InParanoid" id="A0A6P8J7E2"/>
<feature type="transmembrane region" description="Helical" evidence="8">
    <location>
        <begin position="181"/>
        <end position="202"/>
    </location>
</feature>
<evidence type="ECO:0000256" key="7">
    <source>
        <dbReference type="SAM" id="MobiDB-lite"/>
    </source>
</evidence>
<feature type="region of interest" description="Disordered" evidence="7">
    <location>
        <begin position="310"/>
        <end position="345"/>
    </location>
</feature>
<reference evidence="11" key="1">
    <citation type="submission" date="2025-08" db="UniProtKB">
        <authorList>
            <consortium name="RefSeq"/>
        </authorList>
    </citation>
    <scope>IDENTIFICATION</scope>
    <source>
        <tissue evidence="11">Tentacle</tissue>
    </source>
</reference>
<dbReference type="InterPro" id="IPR017452">
    <property type="entry name" value="GPCR_Rhodpsn_7TM"/>
</dbReference>
<keyword evidence="6" id="KW-0675">Receptor</keyword>
<comment type="subcellular location">
    <subcellularLocation>
        <location evidence="1">Cell membrane</location>
        <topology evidence="1">Multi-pass membrane protein</topology>
    </subcellularLocation>
</comment>
<keyword evidence="4 8" id="KW-1133">Transmembrane helix</keyword>
<evidence type="ECO:0000259" key="9">
    <source>
        <dbReference type="PROSITE" id="PS50262"/>
    </source>
</evidence>
<evidence type="ECO:0000256" key="8">
    <source>
        <dbReference type="SAM" id="Phobius"/>
    </source>
</evidence>
<gene>
    <name evidence="11" type="primary">LOC116307061</name>
</gene>
<organism evidence="10 11">
    <name type="scientific">Actinia tenebrosa</name>
    <name type="common">Australian red waratah sea anemone</name>
    <dbReference type="NCBI Taxonomy" id="6105"/>
    <lineage>
        <taxon>Eukaryota</taxon>
        <taxon>Metazoa</taxon>
        <taxon>Cnidaria</taxon>
        <taxon>Anthozoa</taxon>
        <taxon>Hexacorallia</taxon>
        <taxon>Actiniaria</taxon>
        <taxon>Actiniidae</taxon>
        <taxon>Actinia</taxon>
    </lineage>
</organism>
<feature type="domain" description="G-protein coupled receptors family 1 profile" evidence="9">
    <location>
        <begin position="53"/>
        <end position="288"/>
    </location>
</feature>
<dbReference type="PROSITE" id="PS50262">
    <property type="entry name" value="G_PROTEIN_RECEP_F1_2"/>
    <property type="match status" value="1"/>
</dbReference>
<feature type="transmembrane region" description="Helical" evidence="8">
    <location>
        <begin position="155"/>
        <end position="175"/>
    </location>
</feature>
<keyword evidence="5 8" id="KW-0472">Membrane</keyword>
<evidence type="ECO:0000256" key="2">
    <source>
        <dbReference type="ARBA" id="ARBA00022475"/>
    </source>
</evidence>
<evidence type="ECO:0000256" key="3">
    <source>
        <dbReference type="ARBA" id="ARBA00022692"/>
    </source>
</evidence>
<dbReference type="RefSeq" id="XP_031573065.1">
    <property type="nucleotide sequence ID" value="XM_031717205.1"/>
</dbReference>
<dbReference type="KEGG" id="aten:116307061"/>
<evidence type="ECO:0000256" key="6">
    <source>
        <dbReference type="RuleBase" id="RU000688"/>
    </source>
</evidence>
<dbReference type="OrthoDB" id="5963771at2759"/>
<dbReference type="Proteomes" id="UP000515163">
    <property type="component" value="Unplaced"/>
</dbReference>
<dbReference type="GO" id="GO:0005886">
    <property type="term" value="C:plasma membrane"/>
    <property type="evidence" value="ECO:0007669"/>
    <property type="project" value="UniProtKB-SubCell"/>
</dbReference>
<protein>
    <submittedName>
        <fullName evidence="11">Adenosine receptor A2b-like</fullName>
    </submittedName>
</protein>
<dbReference type="GO" id="GO:0004930">
    <property type="term" value="F:G protein-coupled receptor activity"/>
    <property type="evidence" value="ECO:0007669"/>
    <property type="project" value="UniProtKB-KW"/>
</dbReference>
<keyword evidence="2" id="KW-1003">Cell membrane</keyword>